<dbReference type="GO" id="GO:0009706">
    <property type="term" value="C:chloroplast inner membrane"/>
    <property type="evidence" value="ECO:0007669"/>
    <property type="project" value="TreeGrafter"/>
</dbReference>
<feature type="region of interest" description="Disordered" evidence="1">
    <location>
        <begin position="16"/>
        <end position="73"/>
    </location>
</feature>
<dbReference type="PANTHER" id="PTHR31038:SF10">
    <property type="entry name" value="OS04G0524400 PROTEIN"/>
    <property type="match status" value="1"/>
</dbReference>
<evidence type="ECO:0000313" key="3">
    <source>
        <dbReference type="Proteomes" id="UP000198341"/>
    </source>
</evidence>
<feature type="compositionally biased region" description="Low complexity" evidence="1">
    <location>
        <begin position="16"/>
        <end position="33"/>
    </location>
</feature>
<evidence type="ECO:0000256" key="1">
    <source>
        <dbReference type="SAM" id="MobiDB-lite"/>
    </source>
</evidence>
<dbReference type="AlphaFoldDB" id="K8EL57"/>
<dbReference type="GO" id="GO:0099402">
    <property type="term" value="P:plant organ development"/>
    <property type="evidence" value="ECO:0007669"/>
    <property type="project" value="TreeGrafter"/>
</dbReference>
<evidence type="ECO:0000313" key="2">
    <source>
        <dbReference type="EMBL" id="CCO18781.1"/>
    </source>
</evidence>
<feature type="region of interest" description="Disordered" evidence="1">
    <location>
        <begin position="118"/>
        <end position="196"/>
    </location>
</feature>
<organism evidence="2 3">
    <name type="scientific">Bathycoccus prasinos</name>
    <dbReference type="NCBI Taxonomy" id="41875"/>
    <lineage>
        <taxon>Eukaryota</taxon>
        <taxon>Viridiplantae</taxon>
        <taxon>Chlorophyta</taxon>
        <taxon>Mamiellophyceae</taxon>
        <taxon>Mamiellales</taxon>
        <taxon>Bathycoccaceae</taxon>
        <taxon>Bathycoccus</taxon>
    </lineage>
</organism>
<sequence>MECCGIRNQLNVTTCGPSTRSSSSSIKTSALQSKRISWEKSSKKGAVSCYPSSSSSTTTTTTTGTRSNQSCNSWNASLPSSSRAFAMGSVSLSSSSSSSSSSTARAFTYFSEAELSGGKVREKKSGFEPVADSGNGGGDNNNGNDNNNNGGNGGSSGGNSGNSDDSEENENEADNNSSALSISASSSTDGSIPTSKVEQLCKEHKAPLPEDMLTMIRTSNGVSAAVLMRWFDLANSKSFFMKHVVSKFAFFRNRALMDASFSRRLFTDISIDVALLSFIEFMRVRARSPSLSSSSSSSSKNSKKNSINNNKKMYKKSGGAGPAPPSFWDEWEFFACDILAAIGMNAAIVSLVSPAIRTRGSIGLNAFTATRKRGRSVAFLTISAQVGVCCYAMGFVMQTLAEVLYDARTSSSSSSSIGEGKMATAQRVGKHFGSFAATSSSPRQHAVLAVERYVEKKVAGAAMVTTSVVLRASNSVFGSREFQKQQRQHIVA</sequence>
<dbReference type="OrthoDB" id="205639at2759"/>
<feature type="compositionally biased region" description="Acidic residues" evidence="1">
    <location>
        <begin position="164"/>
        <end position="173"/>
    </location>
</feature>
<feature type="compositionally biased region" description="Low complexity" evidence="1">
    <location>
        <begin position="289"/>
        <end position="311"/>
    </location>
</feature>
<feature type="compositionally biased region" description="Gly residues" evidence="1">
    <location>
        <begin position="150"/>
        <end position="160"/>
    </location>
</feature>
<dbReference type="KEGG" id="bpg:Bathy12g00060"/>
<dbReference type="GeneID" id="19012341"/>
<dbReference type="PANTHER" id="PTHR31038">
    <property type="entry name" value="EXPRESSED PROTEIN-RELATED"/>
    <property type="match status" value="1"/>
</dbReference>
<feature type="compositionally biased region" description="Low complexity" evidence="1">
    <location>
        <begin position="52"/>
        <end position="67"/>
    </location>
</feature>
<dbReference type="RefSeq" id="XP_007509666.1">
    <property type="nucleotide sequence ID" value="XM_007509604.1"/>
</dbReference>
<dbReference type="STRING" id="41875.K8EL57"/>
<dbReference type="Proteomes" id="UP000198341">
    <property type="component" value="Chromosome 12"/>
</dbReference>
<reference evidence="2 3" key="1">
    <citation type="submission" date="2011-10" db="EMBL/GenBank/DDBJ databases">
        <authorList>
            <person name="Genoscope - CEA"/>
        </authorList>
    </citation>
    <scope>NUCLEOTIDE SEQUENCE [LARGE SCALE GENOMIC DNA]</scope>
    <source>
        <strain evidence="2 3">RCC 1105</strain>
    </source>
</reference>
<accession>K8EL57</accession>
<feature type="region of interest" description="Disordered" evidence="1">
    <location>
        <begin position="289"/>
        <end position="318"/>
    </location>
</feature>
<protein>
    <submittedName>
        <fullName evidence="2">Uncharacterized protein</fullName>
    </submittedName>
</protein>
<name>K8EL57_9CHLO</name>
<feature type="compositionally biased region" description="Low complexity" evidence="1">
    <location>
        <begin position="174"/>
        <end position="195"/>
    </location>
</feature>
<proteinExistence type="predicted"/>
<keyword evidence="3" id="KW-1185">Reference proteome</keyword>
<dbReference type="EMBL" id="FO082267">
    <property type="protein sequence ID" value="CCO18781.1"/>
    <property type="molecule type" value="Genomic_DNA"/>
</dbReference>
<gene>
    <name evidence="2" type="ordered locus">Bathy12g00060</name>
</gene>